<sequence length="838" mass="94490">MIRAATTKETYHLSKLLETTAKNVNVDSRSGNAVSRSHSSADHNLSKSADWRAKAGSLLDVQEESFTLNIDLIGCKETVTCRVEPGTSLRYVLTKVAEEKSFDVDSVDVFVESSKTPFPIDTPTYAFARRNLHVKANKQQAKTEETPLNKQHNNDDVFGSPQRTVGPMAGIHSDGPNTTTSDEFFLDGASGGKRKDLSQFLGVSVNATPSPKGGGKDRRYSVPGVQNKGEKIDPKAFALQEKLEQFNVHGLPPFPRLLSIGDRAINHDEEIFELEETWRKIVKNVKSLDKKEQDQMEAIWEIIKTEKNYIQNIRIIIELYMCTLLNLQASSILNGIQTEKIFANIIEIEKLHITFWKDHIMTVLKKMRTERKPLTADDINTAFKDFNNLFTPYFKFCPDEGHCLDLVRSLTEEDSLFSRYLSADEVDHFIRRINHEVTRHQEKCKLDNALTRIEGYEGASIPSGCDELSKLTEEHSFLDLAAPMPFAKAQQSRWLLYEGAMKIRDTEGRIDAYIFLFTDAFVITKPKKFDKFKVIKPPLKIDKLFVVELKDRSGFAAVCVNDHGSAAYGFVATTGNETLQKWTERISKAKELYNYACTEETDDFLDNVSISQSSEPTDTSSGLSVEVETPTGSPQPSPAPSPKTQHRRVTMFDMTPPDIPGVLMEETEEDRDGQEMRKSSQMTEKHDSMGTTPRQNGSPKRRVPPLPPVRENSTGETKKVPPPVSPKPILTQTPRPSSTPAGIPDRVGRGSLHNLRYEQNLVQTIIAFDDSDEDEKCADPPSVTDPYINPDIPLQLHGRFKKKDKESLLAISKRTKQNYRCYQELSFMTQTRLALELF</sequence>
<protein>
    <submittedName>
        <fullName evidence="3">Pleckstrin-likey domain-containing family G member 5</fullName>
    </submittedName>
</protein>
<dbReference type="PANTHER" id="PTHR13217:SF11">
    <property type="entry name" value="PLECKSTRIN HOMOLOGY DOMAIN-CONTAINING FAMILY G MEMBER 5"/>
    <property type="match status" value="1"/>
</dbReference>
<dbReference type="GO" id="GO:0030139">
    <property type="term" value="C:endocytic vesicle"/>
    <property type="evidence" value="ECO:0007669"/>
    <property type="project" value="TreeGrafter"/>
</dbReference>
<dbReference type="GO" id="GO:0030424">
    <property type="term" value="C:axon"/>
    <property type="evidence" value="ECO:0007669"/>
    <property type="project" value="TreeGrafter"/>
</dbReference>
<evidence type="ECO:0000259" key="2">
    <source>
        <dbReference type="PROSITE" id="PS50010"/>
    </source>
</evidence>
<dbReference type="PANTHER" id="PTHR13217">
    <property type="entry name" value="PLECKSTRIN HOMOLOGY DOMAIN-CONTAINING FAMILY G MEMBER 7"/>
    <property type="match status" value="1"/>
</dbReference>
<dbReference type="InterPro" id="IPR035899">
    <property type="entry name" value="DBL_dom_sf"/>
</dbReference>
<evidence type="ECO:0000256" key="1">
    <source>
        <dbReference type="SAM" id="MobiDB-lite"/>
    </source>
</evidence>
<dbReference type="InterPro" id="IPR000219">
    <property type="entry name" value="DH_dom"/>
</dbReference>
<evidence type="ECO:0000313" key="4">
    <source>
        <dbReference type="Proteomes" id="UP001152320"/>
    </source>
</evidence>
<dbReference type="Pfam" id="PF00621">
    <property type="entry name" value="RhoGEF"/>
    <property type="match status" value="1"/>
</dbReference>
<gene>
    <name evidence="3" type="ORF">HOLleu_38387</name>
</gene>
<dbReference type="PROSITE" id="PS50010">
    <property type="entry name" value="DH_2"/>
    <property type="match status" value="1"/>
</dbReference>
<comment type="caution">
    <text evidence="3">The sequence shown here is derived from an EMBL/GenBank/DDBJ whole genome shotgun (WGS) entry which is preliminary data.</text>
</comment>
<accession>A0A9Q1BDC0</accession>
<feature type="compositionally biased region" description="Polar residues" evidence="1">
    <location>
        <begin position="730"/>
        <end position="740"/>
    </location>
</feature>
<dbReference type="GO" id="GO:0007266">
    <property type="term" value="P:Rho protein signal transduction"/>
    <property type="evidence" value="ECO:0007669"/>
    <property type="project" value="TreeGrafter"/>
</dbReference>
<feature type="region of interest" description="Disordered" evidence="1">
    <location>
        <begin position="609"/>
        <end position="745"/>
    </location>
</feature>
<feature type="region of interest" description="Disordered" evidence="1">
    <location>
        <begin position="205"/>
        <end position="227"/>
    </location>
</feature>
<dbReference type="Gene3D" id="1.20.900.10">
    <property type="entry name" value="Dbl homology (DH) domain"/>
    <property type="match status" value="1"/>
</dbReference>
<dbReference type="InterPro" id="IPR040181">
    <property type="entry name" value="PKHG5/7"/>
</dbReference>
<dbReference type="InterPro" id="IPR011993">
    <property type="entry name" value="PH-like_dom_sf"/>
</dbReference>
<dbReference type="SMART" id="SM00325">
    <property type="entry name" value="RhoGEF"/>
    <property type="match status" value="1"/>
</dbReference>
<proteinExistence type="predicted"/>
<feature type="domain" description="DH" evidence="2">
    <location>
        <begin position="294"/>
        <end position="456"/>
    </location>
</feature>
<evidence type="ECO:0000313" key="3">
    <source>
        <dbReference type="EMBL" id="KAJ8021243.1"/>
    </source>
</evidence>
<dbReference type="AlphaFoldDB" id="A0A9Q1BDC0"/>
<dbReference type="OrthoDB" id="660555at2759"/>
<name>A0A9Q1BDC0_HOLLE</name>
<feature type="compositionally biased region" description="Basic and acidic residues" evidence="1">
    <location>
        <begin position="673"/>
        <end position="688"/>
    </location>
</feature>
<organism evidence="3 4">
    <name type="scientific">Holothuria leucospilota</name>
    <name type="common">Black long sea cucumber</name>
    <name type="synonym">Mertensiothuria leucospilota</name>
    <dbReference type="NCBI Taxonomy" id="206669"/>
    <lineage>
        <taxon>Eukaryota</taxon>
        <taxon>Metazoa</taxon>
        <taxon>Echinodermata</taxon>
        <taxon>Eleutherozoa</taxon>
        <taxon>Echinozoa</taxon>
        <taxon>Holothuroidea</taxon>
        <taxon>Aspidochirotacea</taxon>
        <taxon>Aspidochirotida</taxon>
        <taxon>Holothuriidae</taxon>
        <taxon>Holothuria</taxon>
    </lineage>
</organism>
<dbReference type="GO" id="GO:0005085">
    <property type="term" value="F:guanyl-nucleotide exchange factor activity"/>
    <property type="evidence" value="ECO:0007669"/>
    <property type="project" value="InterPro"/>
</dbReference>
<dbReference type="CDD" id="cd13244">
    <property type="entry name" value="PH_PLEKHG5_G6"/>
    <property type="match status" value="1"/>
</dbReference>
<dbReference type="Gene3D" id="2.30.29.30">
    <property type="entry name" value="Pleckstrin-homology domain (PH domain)/Phosphotyrosine-binding domain (PTB)"/>
    <property type="match status" value="1"/>
</dbReference>
<feature type="compositionally biased region" description="Polar residues" evidence="1">
    <location>
        <begin position="689"/>
        <end position="698"/>
    </location>
</feature>
<dbReference type="SUPFAM" id="SSF48065">
    <property type="entry name" value="DBL homology domain (DH-domain)"/>
    <property type="match status" value="1"/>
</dbReference>
<dbReference type="EMBL" id="JAIZAY010000021">
    <property type="protein sequence ID" value="KAJ8021243.1"/>
    <property type="molecule type" value="Genomic_DNA"/>
</dbReference>
<dbReference type="Proteomes" id="UP001152320">
    <property type="component" value="Chromosome 21"/>
</dbReference>
<dbReference type="GO" id="GO:0005886">
    <property type="term" value="C:plasma membrane"/>
    <property type="evidence" value="ECO:0007669"/>
    <property type="project" value="TreeGrafter"/>
</dbReference>
<dbReference type="SUPFAM" id="SSF50729">
    <property type="entry name" value="PH domain-like"/>
    <property type="match status" value="1"/>
</dbReference>
<reference evidence="3" key="1">
    <citation type="submission" date="2021-10" db="EMBL/GenBank/DDBJ databases">
        <title>Tropical sea cucumber genome reveals ecological adaptation and Cuvierian tubules defense mechanism.</title>
        <authorList>
            <person name="Chen T."/>
        </authorList>
    </citation>
    <scope>NUCLEOTIDE SEQUENCE</scope>
    <source>
        <strain evidence="3">Nanhai2018</strain>
        <tissue evidence="3">Muscle</tissue>
    </source>
</reference>
<dbReference type="GO" id="GO:0043542">
    <property type="term" value="P:endothelial cell migration"/>
    <property type="evidence" value="ECO:0007669"/>
    <property type="project" value="TreeGrafter"/>
</dbReference>
<feature type="compositionally biased region" description="Polar residues" evidence="1">
    <location>
        <begin position="609"/>
        <end position="623"/>
    </location>
</feature>
<keyword evidence="4" id="KW-1185">Reference proteome</keyword>